<evidence type="ECO:0000256" key="1">
    <source>
        <dbReference type="SAM" id="SignalP"/>
    </source>
</evidence>
<feature type="signal peptide" evidence="1">
    <location>
        <begin position="1"/>
        <end position="18"/>
    </location>
</feature>
<dbReference type="EMBL" id="AZBU02000010">
    <property type="protein sequence ID" value="TKR63277.1"/>
    <property type="molecule type" value="Genomic_DNA"/>
</dbReference>
<gene>
    <name evidence="2" type="ORF">L596_027125</name>
</gene>
<feature type="chain" id="PRO_5020226482" evidence="1">
    <location>
        <begin position="19"/>
        <end position="175"/>
    </location>
</feature>
<keyword evidence="1" id="KW-0732">Signal</keyword>
<organism evidence="2 3">
    <name type="scientific">Steinernema carpocapsae</name>
    <name type="common">Entomopathogenic nematode</name>
    <dbReference type="NCBI Taxonomy" id="34508"/>
    <lineage>
        <taxon>Eukaryota</taxon>
        <taxon>Metazoa</taxon>
        <taxon>Ecdysozoa</taxon>
        <taxon>Nematoda</taxon>
        <taxon>Chromadorea</taxon>
        <taxon>Rhabditida</taxon>
        <taxon>Tylenchina</taxon>
        <taxon>Panagrolaimomorpha</taxon>
        <taxon>Strongyloidoidea</taxon>
        <taxon>Steinernematidae</taxon>
        <taxon>Steinernema</taxon>
    </lineage>
</organism>
<dbReference type="Proteomes" id="UP000298663">
    <property type="component" value="Unassembled WGS sequence"/>
</dbReference>
<evidence type="ECO:0000313" key="3">
    <source>
        <dbReference type="Proteomes" id="UP000298663"/>
    </source>
</evidence>
<reference evidence="2 3" key="2">
    <citation type="journal article" date="2019" name="G3 (Bethesda)">
        <title>Hybrid Assembly of the Genome of the Entomopathogenic Nematode Steinernema carpocapsae Identifies the X-Chromosome.</title>
        <authorList>
            <person name="Serra L."/>
            <person name="Macchietto M."/>
            <person name="Macias-Munoz A."/>
            <person name="McGill C.J."/>
            <person name="Rodriguez I.M."/>
            <person name="Rodriguez B."/>
            <person name="Murad R."/>
            <person name="Mortazavi A."/>
        </authorList>
    </citation>
    <scope>NUCLEOTIDE SEQUENCE [LARGE SCALE GENOMIC DNA]</scope>
    <source>
        <strain evidence="2 3">ALL</strain>
    </source>
</reference>
<reference evidence="2 3" key="1">
    <citation type="journal article" date="2015" name="Genome Biol.">
        <title>Comparative genomics of Steinernema reveals deeply conserved gene regulatory networks.</title>
        <authorList>
            <person name="Dillman A.R."/>
            <person name="Macchietto M."/>
            <person name="Porter C.F."/>
            <person name="Rogers A."/>
            <person name="Williams B."/>
            <person name="Antoshechkin I."/>
            <person name="Lee M.M."/>
            <person name="Goodwin Z."/>
            <person name="Lu X."/>
            <person name="Lewis E.E."/>
            <person name="Goodrich-Blair H."/>
            <person name="Stock S.P."/>
            <person name="Adams B.J."/>
            <person name="Sternberg P.W."/>
            <person name="Mortazavi A."/>
        </authorList>
    </citation>
    <scope>NUCLEOTIDE SEQUENCE [LARGE SCALE GENOMIC DNA]</scope>
    <source>
        <strain evidence="2 3">ALL</strain>
    </source>
</reference>
<proteinExistence type="predicted"/>
<name>A0A4U5M3H1_STECR</name>
<evidence type="ECO:0000313" key="2">
    <source>
        <dbReference type="EMBL" id="TKR63277.1"/>
    </source>
</evidence>
<accession>A0A4U5M3H1</accession>
<dbReference type="AlphaFoldDB" id="A0A4U5M3H1"/>
<comment type="caution">
    <text evidence="2">The sequence shown here is derived from an EMBL/GenBank/DDBJ whole genome shotgun (WGS) entry which is preliminary data.</text>
</comment>
<keyword evidence="3" id="KW-1185">Reference proteome</keyword>
<protein>
    <submittedName>
        <fullName evidence="2">Uncharacterized protein</fullName>
    </submittedName>
</protein>
<sequence length="175" mass="19761">MFLVLPLLLLTVVPLSYSSDPIYILPIKDSSNWRYAINSTKPLSSLNEFPTAKQISGVNFNESAEKWITVTPHFAEKQLIAFLNARLQKRPLLTMTRPPSEEMTAIARIFLPGLVKQQFERIELGYYGQVSEDFVTAQVQNGNPSPELTLTGKWPATVKDLLKTYQENEGTPHHS</sequence>